<protein>
    <submittedName>
        <fullName evidence="1">Uncharacterized protein</fullName>
    </submittedName>
</protein>
<gene>
    <name evidence="1" type="ORF">Tco_1068071</name>
</gene>
<sequence>MLLAKLDEAGLTLTDEHNDFLFADASWMEEIKELSADICLMAKIQPADIDFDARPSYDSAFLSEVQTPSTSNVNSLSTKDNQEQKYLKQPKIINDTFDDDQINSNITFDKPNVDVNSSSAEYDNNVQESYKLEKLARNAYKEAEKQQLIAKKVQQQTICFPFS</sequence>
<organism evidence="1 2">
    <name type="scientific">Tanacetum coccineum</name>
    <dbReference type="NCBI Taxonomy" id="301880"/>
    <lineage>
        <taxon>Eukaryota</taxon>
        <taxon>Viridiplantae</taxon>
        <taxon>Streptophyta</taxon>
        <taxon>Embryophyta</taxon>
        <taxon>Tracheophyta</taxon>
        <taxon>Spermatophyta</taxon>
        <taxon>Magnoliopsida</taxon>
        <taxon>eudicotyledons</taxon>
        <taxon>Gunneridae</taxon>
        <taxon>Pentapetalae</taxon>
        <taxon>asterids</taxon>
        <taxon>campanulids</taxon>
        <taxon>Asterales</taxon>
        <taxon>Asteraceae</taxon>
        <taxon>Asteroideae</taxon>
        <taxon>Anthemideae</taxon>
        <taxon>Anthemidinae</taxon>
        <taxon>Tanacetum</taxon>
    </lineage>
</organism>
<reference evidence="1" key="1">
    <citation type="journal article" date="2022" name="Int. J. Mol. Sci.">
        <title>Draft Genome of Tanacetum Coccineum: Genomic Comparison of Closely Related Tanacetum-Family Plants.</title>
        <authorList>
            <person name="Yamashiro T."/>
            <person name="Shiraishi A."/>
            <person name="Nakayama K."/>
            <person name="Satake H."/>
        </authorList>
    </citation>
    <scope>NUCLEOTIDE SEQUENCE</scope>
</reference>
<dbReference type="Proteomes" id="UP001151760">
    <property type="component" value="Unassembled WGS sequence"/>
</dbReference>
<comment type="caution">
    <text evidence="1">The sequence shown here is derived from an EMBL/GenBank/DDBJ whole genome shotgun (WGS) entry which is preliminary data.</text>
</comment>
<name>A0ABQ5HG14_9ASTR</name>
<proteinExistence type="predicted"/>
<evidence type="ECO:0000313" key="1">
    <source>
        <dbReference type="EMBL" id="GJT86354.1"/>
    </source>
</evidence>
<dbReference type="EMBL" id="BQNB010019539">
    <property type="protein sequence ID" value="GJT86354.1"/>
    <property type="molecule type" value="Genomic_DNA"/>
</dbReference>
<evidence type="ECO:0000313" key="2">
    <source>
        <dbReference type="Proteomes" id="UP001151760"/>
    </source>
</evidence>
<keyword evidence="2" id="KW-1185">Reference proteome</keyword>
<accession>A0ABQ5HG14</accession>
<reference evidence="1" key="2">
    <citation type="submission" date="2022-01" db="EMBL/GenBank/DDBJ databases">
        <authorList>
            <person name="Yamashiro T."/>
            <person name="Shiraishi A."/>
            <person name="Satake H."/>
            <person name="Nakayama K."/>
        </authorList>
    </citation>
    <scope>NUCLEOTIDE SEQUENCE</scope>
</reference>